<proteinExistence type="predicted"/>
<evidence type="ECO:0008006" key="3">
    <source>
        <dbReference type="Google" id="ProtNLM"/>
    </source>
</evidence>
<keyword evidence="2" id="KW-1185">Reference proteome</keyword>
<accession>A0ABC9W5Z5</accession>
<gene>
    <name evidence="1" type="ORF">GRJ2_000509000</name>
</gene>
<dbReference type="Proteomes" id="UP001623348">
    <property type="component" value="Unassembled WGS sequence"/>
</dbReference>
<sequence length="76" mass="8782">MDMSEGQAIFQTDLDSLEEWASKNYMKFKKDKHKVLHLGQHNQRAQYRLGSVWLGSSLAEGELEVLVDNKLNMSQQ</sequence>
<dbReference type="EMBL" id="BAAFJT010000001">
    <property type="protein sequence ID" value="GAB0180437.1"/>
    <property type="molecule type" value="Genomic_DNA"/>
</dbReference>
<protein>
    <recommendedName>
        <fullName evidence="3">Rna-directed dna polymerase from mobile element jockey-like</fullName>
    </recommendedName>
</protein>
<comment type="caution">
    <text evidence="1">The sequence shown here is derived from an EMBL/GenBank/DDBJ whole genome shotgun (WGS) entry which is preliminary data.</text>
</comment>
<evidence type="ECO:0000313" key="1">
    <source>
        <dbReference type="EMBL" id="GAB0180437.1"/>
    </source>
</evidence>
<dbReference type="PANTHER" id="PTHR33332">
    <property type="entry name" value="REVERSE TRANSCRIPTASE DOMAIN-CONTAINING PROTEIN"/>
    <property type="match status" value="1"/>
</dbReference>
<evidence type="ECO:0000313" key="2">
    <source>
        <dbReference type="Proteomes" id="UP001623348"/>
    </source>
</evidence>
<organism evidence="1 2">
    <name type="scientific">Grus japonensis</name>
    <name type="common">Japanese crane</name>
    <name type="synonym">Red-crowned crane</name>
    <dbReference type="NCBI Taxonomy" id="30415"/>
    <lineage>
        <taxon>Eukaryota</taxon>
        <taxon>Metazoa</taxon>
        <taxon>Chordata</taxon>
        <taxon>Craniata</taxon>
        <taxon>Vertebrata</taxon>
        <taxon>Euteleostomi</taxon>
        <taxon>Archelosauria</taxon>
        <taxon>Archosauria</taxon>
        <taxon>Dinosauria</taxon>
        <taxon>Saurischia</taxon>
        <taxon>Theropoda</taxon>
        <taxon>Coelurosauria</taxon>
        <taxon>Aves</taxon>
        <taxon>Neognathae</taxon>
        <taxon>Neoaves</taxon>
        <taxon>Gruiformes</taxon>
        <taxon>Gruidae</taxon>
        <taxon>Grus</taxon>
    </lineage>
</organism>
<name>A0ABC9W5Z5_GRUJA</name>
<dbReference type="AlphaFoldDB" id="A0ABC9W5Z5"/>
<reference evidence="1 2" key="1">
    <citation type="submission" date="2024-06" db="EMBL/GenBank/DDBJ databases">
        <title>The draft genome of Grus japonensis, version 3.</title>
        <authorList>
            <person name="Nabeshima K."/>
            <person name="Suzuki S."/>
            <person name="Onuma M."/>
        </authorList>
    </citation>
    <scope>NUCLEOTIDE SEQUENCE [LARGE SCALE GENOMIC DNA]</scope>
    <source>
        <strain evidence="1 2">451A</strain>
    </source>
</reference>